<evidence type="ECO:0000313" key="2">
    <source>
        <dbReference type="Proteomes" id="UP000567293"/>
    </source>
</evidence>
<proteinExistence type="predicted"/>
<gene>
    <name evidence="1" type="ORF">HRJ53_01360</name>
</gene>
<name>A0A7V8NM35_9BACT</name>
<sequence length="91" mass="9846">MNTARKGIVAEPERYEFNAPPIHQFELARREFFKVLGAGIAVFTVAKDALAAQETAPGSSSFHGEELPKEITSWLHIGEDGAVTGFTGKAE</sequence>
<keyword evidence="2" id="KW-1185">Reference proteome</keyword>
<organism evidence="1 2">
    <name type="scientific">Candidatus Acidiferrum panamense</name>
    <dbReference type="NCBI Taxonomy" id="2741543"/>
    <lineage>
        <taxon>Bacteria</taxon>
        <taxon>Pseudomonadati</taxon>
        <taxon>Acidobacteriota</taxon>
        <taxon>Terriglobia</taxon>
        <taxon>Candidatus Acidiferrales</taxon>
        <taxon>Candidatus Acidiferrum</taxon>
    </lineage>
</organism>
<protein>
    <submittedName>
        <fullName evidence="1">Isoquinoline 1-oxidoreductase</fullName>
    </submittedName>
</protein>
<reference evidence="1" key="1">
    <citation type="submission" date="2020-06" db="EMBL/GenBank/DDBJ databases">
        <title>Legume-microbial interactions unlock mineral nutrients during tropical forest succession.</title>
        <authorList>
            <person name="Epihov D.Z."/>
        </authorList>
    </citation>
    <scope>NUCLEOTIDE SEQUENCE [LARGE SCALE GENOMIC DNA]</scope>
    <source>
        <strain evidence="1">Pan2503</strain>
    </source>
</reference>
<dbReference type="Proteomes" id="UP000567293">
    <property type="component" value="Unassembled WGS sequence"/>
</dbReference>
<feature type="non-terminal residue" evidence="1">
    <location>
        <position position="91"/>
    </location>
</feature>
<comment type="caution">
    <text evidence="1">The sequence shown here is derived from an EMBL/GenBank/DDBJ whole genome shotgun (WGS) entry which is preliminary data.</text>
</comment>
<dbReference type="EMBL" id="JACDQQ010000139">
    <property type="protein sequence ID" value="MBA0083622.1"/>
    <property type="molecule type" value="Genomic_DNA"/>
</dbReference>
<dbReference type="AlphaFoldDB" id="A0A7V8NM35"/>
<evidence type="ECO:0000313" key="1">
    <source>
        <dbReference type="EMBL" id="MBA0083622.1"/>
    </source>
</evidence>
<accession>A0A7V8NM35</accession>